<dbReference type="InterPro" id="IPR032758">
    <property type="entry name" value="MqsA/HigA-2"/>
</dbReference>
<dbReference type="GO" id="GO:0003677">
    <property type="term" value="F:DNA binding"/>
    <property type="evidence" value="ECO:0007669"/>
    <property type="project" value="InterPro"/>
</dbReference>
<dbReference type="InterPro" id="IPR022452">
    <property type="entry name" value="MqsA"/>
</dbReference>
<organism evidence="2 3">
    <name type="scientific">Shewanella bicestrii</name>
    <dbReference type="NCBI Taxonomy" id="2018305"/>
    <lineage>
        <taxon>Bacteria</taxon>
        <taxon>Pseudomonadati</taxon>
        <taxon>Pseudomonadota</taxon>
        <taxon>Gammaproteobacteria</taxon>
        <taxon>Alteromonadales</taxon>
        <taxon>Shewanellaceae</taxon>
        <taxon>Shewanella</taxon>
    </lineage>
</organism>
<evidence type="ECO:0000259" key="1">
    <source>
        <dbReference type="PROSITE" id="PS50943"/>
    </source>
</evidence>
<dbReference type="InterPro" id="IPR010982">
    <property type="entry name" value="Lambda_DNA-bd_dom_sf"/>
</dbReference>
<feature type="domain" description="HTH cro/C1-type" evidence="1">
    <location>
        <begin position="75"/>
        <end position="111"/>
    </location>
</feature>
<dbReference type="AlphaFoldDB" id="A0A220URE8"/>
<dbReference type="EMBL" id="CP022358">
    <property type="protein sequence ID" value="ASK70452.1"/>
    <property type="molecule type" value="Genomic_DNA"/>
</dbReference>
<dbReference type="NCBIfam" id="TIGR03830">
    <property type="entry name" value="CxxCG_CxxCG_HTH"/>
    <property type="match status" value="1"/>
</dbReference>
<dbReference type="CDD" id="cd00093">
    <property type="entry name" value="HTH_XRE"/>
    <property type="match status" value="1"/>
</dbReference>
<proteinExistence type="predicted"/>
<dbReference type="Gene3D" id="1.10.260.40">
    <property type="entry name" value="lambda repressor-like DNA-binding domains"/>
    <property type="match status" value="1"/>
</dbReference>
<accession>A0A220URE8</accession>
<gene>
    <name evidence="2" type="ORF">CF168_17190</name>
</gene>
<protein>
    <recommendedName>
        <fullName evidence="1">HTH cro/C1-type domain-containing protein</fullName>
    </recommendedName>
</protein>
<sequence length="197" mass="22124">MKTCTCISCNSKNLKELSEELPMRYKNSQLNVISKFTVCESCGEEFELPEQAAENDIAMREVKKEHDGLLGRHFLKNIRISLGLTQQQAAIVFGGGINSFSKYERGEVTQSDSLDKLVRLCYSDNSIYIKHLELINRLDLAPPKKNMRLIVRNVGSSAKEIADVFISDREIPDFSTKIAGVKGVRKVVTFGDLQYGT</sequence>
<dbReference type="KEGG" id="sbj:CF168_17190"/>
<dbReference type="Pfam" id="PF15731">
    <property type="entry name" value="MqsA_antitoxin"/>
    <property type="match status" value="1"/>
</dbReference>
<dbReference type="InterPro" id="IPR022453">
    <property type="entry name" value="Znf_MqsA-type"/>
</dbReference>
<dbReference type="Gene3D" id="3.10.20.860">
    <property type="match status" value="1"/>
</dbReference>
<dbReference type="NCBIfam" id="TIGR03831">
    <property type="entry name" value="YgiT_finger"/>
    <property type="match status" value="1"/>
</dbReference>
<name>A0A220URE8_9GAMM</name>
<dbReference type="SUPFAM" id="SSF47413">
    <property type="entry name" value="lambda repressor-like DNA-binding domains"/>
    <property type="match status" value="1"/>
</dbReference>
<dbReference type="InterPro" id="IPR001387">
    <property type="entry name" value="Cro/C1-type_HTH"/>
</dbReference>
<reference evidence="2 3" key="1">
    <citation type="submission" date="2017-07" db="EMBL/GenBank/DDBJ databases">
        <title>Phenotypical and genomic characterization of a clinical isolate of Shewanella bicestrii sp. nov. producing an extended-spectrum beta-lactamase and a new oxacillinase variant.</title>
        <authorList>
            <person name="Jousset A.B."/>
            <person name="Bonnin R.A."/>
            <person name="Girlich D."/>
            <person name="Dabos L."/>
            <person name="Potron A."/>
            <person name="Dortet L."/>
            <person name="Glaser P."/>
            <person name="Naas T."/>
        </authorList>
    </citation>
    <scope>NUCLEOTIDE SEQUENCE [LARGE SCALE GENOMIC DNA]</scope>
    <source>
        <strain evidence="2 3">JAB-1</strain>
    </source>
</reference>
<dbReference type="Proteomes" id="UP000198367">
    <property type="component" value="Chromosome"/>
</dbReference>
<evidence type="ECO:0000313" key="3">
    <source>
        <dbReference type="Proteomes" id="UP000198367"/>
    </source>
</evidence>
<dbReference type="PROSITE" id="PS50943">
    <property type="entry name" value="HTH_CROC1"/>
    <property type="match status" value="1"/>
</dbReference>
<evidence type="ECO:0000313" key="2">
    <source>
        <dbReference type="EMBL" id="ASK70452.1"/>
    </source>
</evidence>
<keyword evidence="3" id="KW-1185">Reference proteome</keyword>